<dbReference type="InterPro" id="IPR003477">
    <property type="entry name" value="PemK-like"/>
</dbReference>
<dbReference type="InterPro" id="IPR011067">
    <property type="entry name" value="Plasmid_toxin/cell-grow_inhib"/>
</dbReference>
<evidence type="ECO:0000313" key="2">
    <source>
        <dbReference type="Proteomes" id="UP000424673"/>
    </source>
</evidence>
<dbReference type="EMBL" id="CP044328">
    <property type="protein sequence ID" value="QGM95155.1"/>
    <property type="molecule type" value="Genomic_DNA"/>
</dbReference>
<name>A0ABX6EKX3_9HYPH</name>
<keyword evidence="2" id="KW-1185">Reference proteome</keyword>
<gene>
    <name evidence="1" type="ORF">F7D13_14580</name>
</gene>
<dbReference type="Proteomes" id="UP000424673">
    <property type="component" value="Chromosome"/>
</dbReference>
<evidence type="ECO:0000313" key="1">
    <source>
        <dbReference type="EMBL" id="QGM95155.1"/>
    </source>
</evidence>
<proteinExistence type="predicted"/>
<reference evidence="2" key="1">
    <citation type="submission" date="2019-09" db="EMBL/GenBank/DDBJ databases">
        <title>Isolation and complete genome sequencing of Methylocystis species.</title>
        <authorList>
            <person name="Rumah B.L."/>
            <person name="Stead C.E."/>
            <person name="Stevens B.C."/>
            <person name="Minton N.P."/>
            <person name="Grosse-Honebrink A."/>
            <person name="Zhang Y."/>
        </authorList>
    </citation>
    <scope>NUCLEOTIDE SEQUENCE [LARGE SCALE GENOMIC DNA]</scope>
    <source>
        <strain evidence="2">BRCS1</strain>
    </source>
</reference>
<protein>
    <submittedName>
        <fullName evidence="1">Type II toxin-antitoxin system PemK/MazF family toxin</fullName>
    </submittedName>
</protein>
<reference evidence="1 2" key="2">
    <citation type="journal article" date="2021" name="AMB Express">
        <title>Isolation and characterisation of Methylocystis spp. for poly-3-hydroxybutyrate production using waste methane feedstocks.</title>
        <authorList>
            <person name="Rumah B.L."/>
            <person name="Stead C.E."/>
            <person name="Claxton Stevens B.H."/>
            <person name="Minton N.P."/>
            <person name="Grosse-Honebrink A."/>
            <person name="Zhang Y."/>
        </authorList>
    </citation>
    <scope>NUCLEOTIDE SEQUENCE [LARGE SCALE GENOMIC DNA]</scope>
    <source>
        <strain evidence="1 2">BRCS1</strain>
    </source>
</reference>
<dbReference type="SUPFAM" id="SSF50118">
    <property type="entry name" value="Cell growth inhibitor/plasmid maintenance toxic component"/>
    <property type="match status" value="1"/>
</dbReference>
<sequence>MRRGAFVVVATSGDYGKPRPALVVQSDLFAELPSVVICPLTTTLRDDADLFRLDVEPSARNGLRQASQIAVDKLTVVPSSKIGEVIGEADDALLLRVNRALALFLGIV</sequence>
<dbReference type="Gene3D" id="2.30.30.110">
    <property type="match status" value="1"/>
</dbReference>
<dbReference type="Pfam" id="PF02452">
    <property type="entry name" value="PemK_toxin"/>
    <property type="match status" value="1"/>
</dbReference>
<accession>A0ABX6EKX3</accession>
<organism evidence="1 2">
    <name type="scientific">Methylocystis rosea</name>
    <dbReference type="NCBI Taxonomy" id="173366"/>
    <lineage>
        <taxon>Bacteria</taxon>
        <taxon>Pseudomonadati</taxon>
        <taxon>Pseudomonadota</taxon>
        <taxon>Alphaproteobacteria</taxon>
        <taxon>Hyphomicrobiales</taxon>
        <taxon>Methylocystaceae</taxon>
        <taxon>Methylocystis</taxon>
    </lineage>
</organism>